<keyword evidence="2" id="KW-1185">Reference proteome</keyword>
<gene>
    <name evidence="1" type="ORF">J2S57_005189</name>
</gene>
<organism evidence="1 2">
    <name type="scientific">Kineosporia succinea</name>
    <dbReference type="NCBI Taxonomy" id="84632"/>
    <lineage>
        <taxon>Bacteria</taxon>
        <taxon>Bacillati</taxon>
        <taxon>Actinomycetota</taxon>
        <taxon>Actinomycetes</taxon>
        <taxon>Kineosporiales</taxon>
        <taxon>Kineosporiaceae</taxon>
        <taxon>Kineosporia</taxon>
    </lineage>
</organism>
<accession>A0ABT9PB79</accession>
<protein>
    <submittedName>
        <fullName evidence="1">Uncharacterized protein</fullName>
    </submittedName>
</protein>
<evidence type="ECO:0000313" key="2">
    <source>
        <dbReference type="Proteomes" id="UP001235712"/>
    </source>
</evidence>
<reference evidence="1 2" key="1">
    <citation type="submission" date="2023-07" db="EMBL/GenBank/DDBJ databases">
        <title>Sequencing the genomes of 1000 actinobacteria strains.</title>
        <authorList>
            <person name="Klenk H.-P."/>
        </authorList>
    </citation>
    <scope>NUCLEOTIDE SEQUENCE [LARGE SCALE GENOMIC DNA]</scope>
    <source>
        <strain evidence="1 2">DSM 44388</strain>
    </source>
</reference>
<proteinExistence type="predicted"/>
<evidence type="ECO:0000313" key="1">
    <source>
        <dbReference type="EMBL" id="MDP9829440.1"/>
    </source>
</evidence>
<dbReference type="Proteomes" id="UP001235712">
    <property type="component" value="Unassembled WGS sequence"/>
</dbReference>
<name>A0ABT9PB79_9ACTN</name>
<comment type="caution">
    <text evidence="1">The sequence shown here is derived from an EMBL/GenBank/DDBJ whole genome shotgun (WGS) entry which is preliminary data.</text>
</comment>
<dbReference type="RefSeq" id="WP_307247626.1">
    <property type="nucleotide sequence ID" value="NZ_JAUSQZ010000001.1"/>
</dbReference>
<sequence>MTARADTVSQQLATTNLSTTGSTFTPWVALIPSVGADLLLTSVSALCADYGTAGDAARDRNVFVDVGVGVAGAETAVASVVLKAEVPPSFLGLFIREGVNLSIPQRVSAGRRLSVRLQCPPLTALTGFSITVGYVPTSAIEGL</sequence>
<dbReference type="EMBL" id="JAUSQZ010000001">
    <property type="protein sequence ID" value="MDP9829440.1"/>
    <property type="molecule type" value="Genomic_DNA"/>
</dbReference>